<organism evidence="7 8">
    <name type="scientific">Klebsiella pneumoniae</name>
    <dbReference type="NCBI Taxonomy" id="573"/>
    <lineage>
        <taxon>Bacteria</taxon>
        <taxon>Pseudomonadati</taxon>
        <taxon>Pseudomonadota</taxon>
        <taxon>Gammaproteobacteria</taxon>
        <taxon>Enterobacterales</taxon>
        <taxon>Enterobacteriaceae</taxon>
        <taxon>Klebsiella/Raoultella group</taxon>
        <taxon>Klebsiella</taxon>
        <taxon>Klebsiella pneumoniae complex</taxon>
    </lineage>
</organism>
<proteinExistence type="predicted"/>
<dbReference type="PANTHER" id="PTHR11360">
    <property type="entry name" value="MONOCARBOXYLATE TRANSPORTER"/>
    <property type="match status" value="1"/>
</dbReference>
<keyword evidence="3 5" id="KW-1133">Transmembrane helix</keyword>
<keyword evidence="2 5" id="KW-0812">Transmembrane</keyword>
<evidence type="ECO:0000313" key="8">
    <source>
        <dbReference type="Proteomes" id="UP000251088"/>
    </source>
</evidence>
<dbReference type="InterPro" id="IPR036259">
    <property type="entry name" value="MFS_trans_sf"/>
</dbReference>
<feature type="domain" description="Major facilitator superfamily (MFS) profile" evidence="6">
    <location>
        <begin position="1"/>
        <end position="201"/>
    </location>
</feature>
<feature type="transmembrane region" description="Helical" evidence="5">
    <location>
        <begin position="32"/>
        <end position="49"/>
    </location>
</feature>
<keyword evidence="1" id="KW-1003">Cell membrane</keyword>
<dbReference type="InterPro" id="IPR011701">
    <property type="entry name" value="MFS"/>
</dbReference>
<dbReference type="SUPFAM" id="SSF103473">
    <property type="entry name" value="MFS general substrate transporter"/>
    <property type="match status" value="1"/>
</dbReference>
<evidence type="ECO:0000313" key="7">
    <source>
        <dbReference type="EMBL" id="SQC09184.1"/>
    </source>
</evidence>
<dbReference type="Gene3D" id="1.20.1250.20">
    <property type="entry name" value="MFS general substrate transporter like domains"/>
    <property type="match status" value="1"/>
</dbReference>
<dbReference type="Proteomes" id="UP000251088">
    <property type="component" value="Unassembled WGS sequence"/>
</dbReference>
<evidence type="ECO:0000256" key="4">
    <source>
        <dbReference type="ARBA" id="ARBA00023136"/>
    </source>
</evidence>
<evidence type="ECO:0000259" key="6">
    <source>
        <dbReference type="PROSITE" id="PS50850"/>
    </source>
</evidence>
<dbReference type="Pfam" id="PF07690">
    <property type="entry name" value="MFS_1"/>
    <property type="match status" value="1"/>
</dbReference>
<dbReference type="PROSITE" id="PS50850">
    <property type="entry name" value="MFS"/>
    <property type="match status" value="1"/>
</dbReference>
<dbReference type="GO" id="GO:0022857">
    <property type="term" value="F:transmembrane transporter activity"/>
    <property type="evidence" value="ECO:0007669"/>
    <property type="project" value="InterPro"/>
</dbReference>
<feature type="transmembrane region" description="Helical" evidence="5">
    <location>
        <begin position="92"/>
        <end position="112"/>
    </location>
</feature>
<gene>
    <name evidence="7" type="primary">yhjX_2</name>
    <name evidence="7" type="ORF">NCTC9128_01144</name>
</gene>
<feature type="transmembrane region" description="Helical" evidence="5">
    <location>
        <begin position="61"/>
        <end position="80"/>
    </location>
</feature>
<evidence type="ECO:0000256" key="2">
    <source>
        <dbReference type="ARBA" id="ARBA00022692"/>
    </source>
</evidence>
<evidence type="ECO:0000256" key="1">
    <source>
        <dbReference type="ARBA" id="ARBA00022475"/>
    </source>
</evidence>
<sequence length="201" mass="21445">MKRVTMASGILLGLGFFLTAHSSSLMMLWLSAGVLVGLADGAGYLLTLSNCVKWFPERKGLISAFSIGSYGLGSLGFKFIDSHLLATVGLEKTFVIWGAIVLVMIVFGATLMKDAPNHPAATAANGVVENDFTLAESMRKTAVLDAGGDVPDGLHERSVRNWRSERYCPGNGPPGCRHGGQRGNGYLDCEPQRSPGVRYPV</sequence>
<dbReference type="InterPro" id="IPR050327">
    <property type="entry name" value="Proton-linked_MCT"/>
</dbReference>
<reference evidence="7 8" key="1">
    <citation type="submission" date="2018-06" db="EMBL/GenBank/DDBJ databases">
        <authorList>
            <consortium name="Pathogen Informatics"/>
            <person name="Doyle S."/>
        </authorList>
    </citation>
    <scope>NUCLEOTIDE SEQUENCE [LARGE SCALE GENOMIC DNA]</scope>
    <source>
        <strain evidence="7 8">NCTC9128</strain>
    </source>
</reference>
<name>A0A2X3CAY0_KLEPN</name>
<dbReference type="InterPro" id="IPR020846">
    <property type="entry name" value="MFS_dom"/>
</dbReference>
<accession>A0A2X3CAY0</accession>
<keyword evidence="4 5" id="KW-0472">Membrane</keyword>
<dbReference type="EMBL" id="UAWN01000005">
    <property type="protein sequence ID" value="SQC09184.1"/>
    <property type="molecule type" value="Genomic_DNA"/>
</dbReference>
<dbReference type="AlphaFoldDB" id="A0A2X3CAY0"/>
<evidence type="ECO:0000256" key="5">
    <source>
        <dbReference type="SAM" id="Phobius"/>
    </source>
</evidence>
<protein>
    <submittedName>
        <fullName evidence="7">Resistance protein</fullName>
    </submittedName>
</protein>
<evidence type="ECO:0000256" key="3">
    <source>
        <dbReference type="ARBA" id="ARBA00022989"/>
    </source>
</evidence>
<dbReference type="PANTHER" id="PTHR11360:SF317">
    <property type="entry name" value="MAJOR FACILITATOR SUPERFAMILY (MFS) PROFILE DOMAIN-CONTAINING PROTEIN-RELATED"/>
    <property type="match status" value="1"/>
</dbReference>